<feature type="domain" description="HPt" evidence="27">
    <location>
        <begin position="938"/>
        <end position="1028"/>
    </location>
</feature>
<dbReference type="EMBL" id="WNKZ01000012">
    <property type="protein sequence ID" value="MTV52455.1"/>
    <property type="molecule type" value="Genomic_DNA"/>
</dbReference>
<keyword evidence="13" id="KW-0902">Two-component regulatory system</keyword>
<dbReference type="RefSeq" id="WP_155469783.1">
    <property type="nucleotide sequence ID" value="NZ_BMKG01000024.1"/>
</dbReference>
<dbReference type="InterPro" id="IPR003594">
    <property type="entry name" value="HATPase_dom"/>
</dbReference>
<evidence type="ECO:0000256" key="2">
    <source>
        <dbReference type="ARBA" id="ARBA00004651"/>
    </source>
</evidence>
<dbReference type="Pfam" id="PF00072">
    <property type="entry name" value="Response_reg"/>
    <property type="match status" value="2"/>
</dbReference>
<dbReference type="Pfam" id="PF00512">
    <property type="entry name" value="HisKA"/>
    <property type="match status" value="1"/>
</dbReference>
<keyword evidence="6" id="KW-0808">Transferase</keyword>
<dbReference type="SMART" id="SM00448">
    <property type="entry name" value="REC"/>
    <property type="match status" value="2"/>
</dbReference>
<keyword evidence="11" id="KW-0067">ATP-binding</keyword>
<reference evidence="28" key="4">
    <citation type="submission" date="2024-05" db="EMBL/GenBank/DDBJ databases">
        <authorList>
            <person name="Sun Q."/>
            <person name="Zhou Y."/>
        </authorList>
    </citation>
    <scope>NUCLEOTIDE SEQUENCE</scope>
    <source>
        <strain evidence="28">CGMCC 1.15931</strain>
    </source>
</reference>
<proteinExistence type="predicted"/>
<feature type="modified residue" description="4-aspartylphosphate" evidence="21">
    <location>
        <position position="690"/>
    </location>
</feature>
<dbReference type="Gene3D" id="6.10.340.10">
    <property type="match status" value="1"/>
</dbReference>
<comment type="subunit">
    <text evidence="17">At low DSF concentrations, interacts with RpfF.</text>
</comment>
<dbReference type="Gene3D" id="1.10.287.130">
    <property type="match status" value="1"/>
</dbReference>
<dbReference type="PROSITE" id="PS50885">
    <property type="entry name" value="HAMP"/>
    <property type="match status" value="1"/>
</dbReference>
<dbReference type="InterPro" id="IPR003660">
    <property type="entry name" value="HAMP_dom"/>
</dbReference>
<dbReference type="GO" id="GO:0005524">
    <property type="term" value="F:ATP binding"/>
    <property type="evidence" value="ECO:0007669"/>
    <property type="project" value="UniProtKB-KW"/>
</dbReference>
<keyword evidence="14" id="KW-0843">Virulence</keyword>
<comment type="subcellular location">
    <subcellularLocation>
        <location evidence="2">Cell membrane</location>
        <topology evidence="2">Multi-pass membrane protein</topology>
    </subcellularLocation>
</comment>
<evidence type="ECO:0000256" key="8">
    <source>
        <dbReference type="ARBA" id="ARBA00022729"/>
    </source>
</evidence>
<accession>A0A6I3SUV4</accession>
<dbReference type="Gene3D" id="3.30.565.10">
    <property type="entry name" value="Histidine kinase-like ATPase, C-terminal domain"/>
    <property type="match status" value="1"/>
</dbReference>
<keyword evidence="8" id="KW-0732">Signal</keyword>
<evidence type="ECO:0000256" key="14">
    <source>
        <dbReference type="ARBA" id="ARBA00023026"/>
    </source>
</evidence>
<evidence type="ECO:0000256" key="19">
    <source>
        <dbReference type="ARBA" id="ARBA00070152"/>
    </source>
</evidence>
<reference evidence="31" key="2">
    <citation type="journal article" date="2019" name="Int. J. Syst. Evol. Microbiol.">
        <title>The Global Catalogue of Microorganisms (GCM) 10K type strain sequencing project: providing services to taxonomists for standard genome sequencing and annotation.</title>
        <authorList>
            <consortium name="The Broad Institute Genomics Platform"/>
            <consortium name="The Broad Institute Genome Sequencing Center for Infectious Disease"/>
            <person name="Wu L."/>
            <person name="Ma J."/>
        </authorList>
    </citation>
    <scope>NUCLEOTIDE SEQUENCE [LARGE SCALE GENOMIC DNA]</scope>
    <source>
        <strain evidence="31">CGMCC 1.15931</strain>
    </source>
</reference>
<feature type="modified residue" description="Phosphohistidine" evidence="20">
    <location>
        <position position="977"/>
    </location>
</feature>
<keyword evidence="31" id="KW-1185">Reference proteome</keyword>
<feature type="coiled-coil region" evidence="22">
    <location>
        <begin position="366"/>
        <end position="396"/>
    </location>
</feature>
<evidence type="ECO:0000256" key="12">
    <source>
        <dbReference type="ARBA" id="ARBA00022989"/>
    </source>
</evidence>
<organism evidence="29 30">
    <name type="scientific">Pseudoduganella buxea</name>
    <dbReference type="NCBI Taxonomy" id="1949069"/>
    <lineage>
        <taxon>Bacteria</taxon>
        <taxon>Pseudomonadati</taxon>
        <taxon>Pseudomonadota</taxon>
        <taxon>Betaproteobacteria</taxon>
        <taxon>Burkholderiales</taxon>
        <taxon>Oxalobacteraceae</taxon>
        <taxon>Telluria group</taxon>
        <taxon>Pseudoduganella</taxon>
    </lineage>
</organism>
<dbReference type="FunFam" id="3.30.565.10:FF:000010">
    <property type="entry name" value="Sensor histidine kinase RcsC"/>
    <property type="match status" value="1"/>
</dbReference>
<dbReference type="InterPro" id="IPR008207">
    <property type="entry name" value="Sig_transdc_His_kin_Hpt_dom"/>
</dbReference>
<dbReference type="CDD" id="cd12914">
    <property type="entry name" value="PDC1_DGC_like"/>
    <property type="match status" value="1"/>
</dbReference>
<dbReference type="SUPFAM" id="SSF47384">
    <property type="entry name" value="Homodimeric domain of signal transducing histidine kinase"/>
    <property type="match status" value="1"/>
</dbReference>
<evidence type="ECO:0000313" key="28">
    <source>
        <dbReference type="EMBL" id="GGC18311.1"/>
    </source>
</evidence>
<dbReference type="CDD" id="cd16922">
    <property type="entry name" value="HATPase_EvgS-ArcB-TorS-like"/>
    <property type="match status" value="1"/>
</dbReference>
<dbReference type="PROSITE" id="PS50894">
    <property type="entry name" value="HPT"/>
    <property type="match status" value="1"/>
</dbReference>
<dbReference type="CDD" id="cd00156">
    <property type="entry name" value="REC"/>
    <property type="match status" value="1"/>
</dbReference>
<keyword evidence="4" id="KW-1003">Cell membrane</keyword>
<dbReference type="Gene3D" id="1.20.120.160">
    <property type="entry name" value="HPT domain"/>
    <property type="match status" value="1"/>
</dbReference>
<evidence type="ECO:0000313" key="29">
    <source>
        <dbReference type="EMBL" id="MTV52455.1"/>
    </source>
</evidence>
<evidence type="ECO:0000256" key="22">
    <source>
        <dbReference type="SAM" id="Coils"/>
    </source>
</evidence>
<evidence type="ECO:0000313" key="30">
    <source>
        <dbReference type="Proteomes" id="UP000430634"/>
    </source>
</evidence>
<evidence type="ECO:0000256" key="3">
    <source>
        <dbReference type="ARBA" id="ARBA00012438"/>
    </source>
</evidence>
<feature type="domain" description="Histidine kinase" evidence="24">
    <location>
        <begin position="396"/>
        <end position="620"/>
    </location>
</feature>
<feature type="domain" description="HAMP" evidence="26">
    <location>
        <begin position="307"/>
        <end position="360"/>
    </location>
</feature>
<keyword evidence="5 21" id="KW-0597">Phosphoprotein</keyword>
<dbReference type="InterPro" id="IPR003661">
    <property type="entry name" value="HisK_dim/P_dom"/>
</dbReference>
<keyword evidence="7 23" id="KW-0812">Transmembrane</keyword>
<dbReference type="EMBL" id="BMKG01000024">
    <property type="protein sequence ID" value="GGC18311.1"/>
    <property type="molecule type" value="Genomic_DNA"/>
</dbReference>
<evidence type="ECO:0000259" key="26">
    <source>
        <dbReference type="PROSITE" id="PS50885"/>
    </source>
</evidence>
<dbReference type="SMART" id="SM00304">
    <property type="entry name" value="HAMP"/>
    <property type="match status" value="1"/>
</dbReference>
<evidence type="ECO:0000256" key="15">
    <source>
        <dbReference type="ARBA" id="ARBA00023136"/>
    </source>
</evidence>
<dbReference type="CDD" id="cd00082">
    <property type="entry name" value="HisKA"/>
    <property type="match status" value="1"/>
</dbReference>
<name>A0A6I3SUV4_9BURK</name>
<sequence>MKPLGIKAKVALATTLTSIVMIALVTALQGQRMRTDFTRVLFAQQDALVSRTAQDLDDKLAMLRDIVAQSARYQPRELCTNPAALRGFYENRAVLSLFDDVLVVSPQGIVVADIPALPGRPGTNVADRAYFKHVMAERHAIIAEPVLGKVGKKPVVQMVAPVLGEAGDVQCIVIGVLRVYRDNLLGHLRTAKVGSTGYYYAVTQGTRPVYVLHPQLERVLQPRPPHGAPALTAALASGFEGTRIGPNIDGVRMLTSVKRLKSVPWVLAASLPEDEAFAPFQGAQLRLALWGTLASLAAAAIIALVTLRLMSPLVRLRDAIRALGDSPHAFVPLPVAARDEIGELTAAFNDLMAARQAADARAHTLLLELEARAAELERARDRAESANRAKSDFVANMSHEIRTPMNAVLGMAYLLQNTTLTAQQRKYLNMIRTAGDSLLGILNDVLDFSKIEAQRMELSPVEFDLDESMSTLATTMTMSAGNKELELAIVVAPDVPRLLRGDALRLQQILVNLAGNAIKFTQQGEVVVQIDPGPSDPPCADRVVLRFEVRDTGIGMNPAQLNHLFRAFTQGDESITRRFGGTGLGLAITRRLIELMGGAIHVRSAPGEGSTFWFELPFELAGQRDAQRKPAIGPLSVLVADDNRTSREMIGQLIEAWGWRADLADTGATALEQFQQRMRGHQPYDVVLADWHMTGRDGLAAAHAIRLAADGHRQPIVAMINAFARERLEEISNTPETDVVLVKPITSSSLFEALHQALVAKAGADETVLPAGVKPERLAGVHFLLVEDNLLNQAVARGLLEQVGATLDVVSDGQQAVDVLRAEPQRYDIVLMDMQMPVMDGFTATTLIRQELRLALPVIAMTAGVLASERDRSVQSGITDFIAKPVVVEEMMGVIERHLPAGRRAPVPAALPAAPAAADEPVFNMDNLAKVMGRDPKGRALMRRMVQGALEGGMHPADEADRALAEHRPADAARIFHSLRGAIGVLGAKRLIRATMEAEMAIVERPDTDLAPHFAAVRRELAQVLEAGRAWLAQAELPAEG</sequence>
<reference evidence="28" key="1">
    <citation type="journal article" date="2014" name="Int. J. Syst. Evol. Microbiol.">
        <title>Complete genome of a new Firmicutes species belonging to the dominant human colonic microbiota ('Ruminococcus bicirculans') reveals two chromosomes and a selective capacity to utilize plant glucans.</title>
        <authorList>
            <consortium name="NISC Comparative Sequencing Program"/>
            <person name="Wegmann U."/>
            <person name="Louis P."/>
            <person name="Goesmann A."/>
            <person name="Henrissat B."/>
            <person name="Duncan S.H."/>
            <person name="Flint H.J."/>
        </authorList>
    </citation>
    <scope>NUCLEOTIDE SEQUENCE</scope>
    <source>
        <strain evidence="28">CGMCC 1.15931</strain>
    </source>
</reference>
<protein>
    <recommendedName>
        <fullName evidence="18">Sensory/regulatory protein RpfC</fullName>
        <ecNumber evidence="3">2.7.13.3</ecNumber>
    </recommendedName>
    <alternativeName>
        <fullName evidence="19">Virulence sensor protein BvgS</fullName>
    </alternativeName>
</protein>
<gene>
    <name evidence="28" type="ORF">GCM10011572_44600</name>
    <name evidence="29" type="ORF">GM672_06850</name>
</gene>
<evidence type="ECO:0000256" key="17">
    <source>
        <dbReference type="ARBA" id="ARBA00064003"/>
    </source>
</evidence>
<dbReference type="Pfam" id="PF02518">
    <property type="entry name" value="HATPase_c"/>
    <property type="match status" value="1"/>
</dbReference>
<dbReference type="OrthoDB" id="5290456at2"/>
<keyword evidence="12 23" id="KW-1133">Transmembrane helix</keyword>
<dbReference type="InterPro" id="IPR036641">
    <property type="entry name" value="HPT_dom_sf"/>
</dbReference>
<evidence type="ECO:0000256" key="10">
    <source>
        <dbReference type="ARBA" id="ARBA00022777"/>
    </source>
</evidence>
<evidence type="ECO:0000256" key="21">
    <source>
        <dbReference type="PROSITE-ProRule" id="PRU00169"/>
    </source>
</evidence>
<dbReference type="InterPro" id="IPR005467">
    <property type="entry name" value="His_kinase_dom"/>
</dbReference>
<evidence type="ECO:0000313" key="31">
    <source>
        <dbReference type="Proteomes" id="UP000622638"/>
    </source>
</evidence>
<evidence type="ECO:0000259" key="24">
    <source>
        <dbReference type="PROSITE" id="PS50109"/>
    </source>
</evidence>
<feature type="domain" description="Response regulatory" evidence="25">
    <location>
        <begin position="636"/>
        <end position="758"/>
    </location>
</feature>
<dbReference type="PANTHER" id="PTHR45339:SF1">
    <property type="entry name" value="HYBRID SIGNAL TRANSDUCTION HISTIDINE KINASE J"/>
    <property type="match status" value="1"/>
</dbReference>
<dbReference type="InterPro" id="IPR036890">
    <property type="entry name" value="HATPase_C_sf"/>
</dbReference>
<dbReference type="SUPFAM" id="SSF55874">
    <property type="entry name" value="ATPase domain of HSP90 chaperone/DNA topoisomerase II/histidine kinase"/>
    <property type="match status" value="1"/>
</dbReference>
<dbReference type="PRINTS" id="PR00344">
    <property type="entry name" value="BCTRLSENSOR"/>
</dbReference>
<dbReference type="GO" id="GO:0005886">
    <property type="term" value="C:plasma membrane"/>
    <property type="evidence" value="ECO:0007669"/>
    <property type="project" value="UniProtKB-SubCell"/>
</dbReference>
<dbReference type="CDD" id="cd06225">
    <property type="entry name" value="HAMP"/>
    <property type="match status" value="1"/>
</dbReference>
<evidence type="ECO:0000256" key="20">
    <source>
        <dbReference type="PROSITE-ProRule" id="PRU00110"/>
    </source>
</evidence>
<dbReference type="PROSITE" id="PS50109">
    <property type="entry name" value="HIS_KIN"/>
    <property type="match status" value="1"/>
</dbReference>
<evidence type="ECO:0000256" key="11">
    <source>
        <dbReference type="ARBA" id="ARBA00022840"/>
    </source>
</evidence>
<evidence type="ECO:0000256" key="13">
    <source>
        <dbReference type="ARBA" id="ARBA00023012"/>
    </source>
</evidence>
<keyword evidence="10" id="KW-0418">Kinase</keyword>
<dbReference type="Proteomes" id="UP000622638">
    <property type="component" value="Unassembled WGS sequence"/>
</dbReference>
<dbReference type="Pfam" id="PF00672">
    <property type="entry name" value="HAMP"/>
    <property type="match status" value="1"/>
</dbReference>
<dbReference type="Gene3D" id="3.40.50.2300">
    <property type="match status" value="2"/>
</dbReference>
<dbReference type="Proteomes" id="UP000430634">
    <property type="component" value="Unassembled WGS sequence"/>
</dbReference>
<evidence type="ECO:0000256" key="4">
    <source>
        <dbReference type="ARBA" id="ARBA00022475"/>
    </source>
</evidence>
<reference evidence="29 30" key="3">
    <citation type="submission" date="2019-11" db="EMBL/GenBank/DDBJ databases">
        <title>Type strains purchased from KCTC, JCM and DSMZ.</title>
        <authorList>
            <person name="Lu H."/>
        </authorList>
    </citation>
    <scope>NUCLEOTIDE SEQUENCE [LARGE SCALE GENOMIC DNA]</scope>
    <source>
        <strain evidence="29 30">KCTC 52429</strain>
    </source>
</reference>
<dbReference type="EC" id="2.7.13.3" evidence="3"/>
<keyword evidence="22" id="KW-0175">Coiled coil</keyword>
<keyword evidence="15 23" id="KW-0472">Membrane</keyword>
<evidence type="ECO:0000256" key="23">
    <source>
        <dbReference type="SAM" id="Phobius"/>
    </source>
</evidence>
<dbReference type="SUPFAM" id="SSF47226">
    <property type="entry name" value="Histidine-containing phosphotransfer domain, HPT domain"/>
    <property type="match status" value="1"/>
</dbReference>
<dbReference type="InterPro" id="IPR036097">
    <property type="entry name" value="HisK_dim/P_sf"/>
</dbReference>
<feature type="domain" description="Response regulatory" evidence="25">
    <location>
        <begin position="782"/>
        <end position="899"/>
    </location>
</feature>
<dbReference type="SMART" id="SM00387">
    <property type="entry name" value="HATPase_c"/>
    <property type="match status" value="1"/>
</dbReference>
<evidence type="ECO:0000256" key="18">
    <source>
        <dbReference type="ARBA" id="ARBA00068150"/>
    </source>
</evidence>
<evidence type="ECO:0000256" key="1">
    <source>
        <dbReference type="ARBA" id="ARBA00000085"/>
    </source>
</evidence>
<dbReference type="CDD" id="cd17546">
    <property type="entry name" value="REC_hyHK_CKI1_RcsC-like"/>
    <property type="match status" value="1"/>
</dbReference>
<comment type="caution">
    <text evidence="29">The sequence shown here is derived from an EMBL/GenBank/DDBJ whole genome shotgun (WGS) entry which is preliminary data.</text>
</comment>
<dbReference type="InterPro" id="IPR001789">
    <property type="entry name" value="Sig_transdc_resp-reg_receiver"/>
</dbReference>
<evidence type="ECO:0000259" key="25">
    <source>
        <dbReference type="PROSITE" id="PS50110"/>
    </source>
</evidence>
<dbReference type="PROSITE" id="PS50110">
    <property type="entry name" value="RESPONSE_REGULATORY"/>
    <property type="match status" value="2"/>
</dbReference>
<dbReference type="FunFam" id="1.10.287.130:FF:000002">
    <property type="entry name" value="Two-component osmosensing histidine kinase"/>
    <property type="match status" value="1"/>
</dbReference>
<dbReference type="CDD" id="cd18774">
    <property type="entry name" value="PDC2_HK_sensor"/>
    <property type="match status" value="1"/>
</dbReference>
<comment type="catalytic activity">
    <reaction evidence="1">
        <text>ATP + protein L-histidine = ADP + protein N-phospho-L-histidine.</text>
        <dbReference type="EC" id="2.7.13.3"/>
    </reaction>
</comment>
<keyword evidence="9" id="KW-0547">Nucleotide-binding</keyword>
<evidence type="ECO:0000256" key="7">
    <source>
        <dbReference type="ARBA" id="ARBA00022692"/>
    </source>
</evidence>
<dbReference type="SMART" id="SM00388">
    <property type="entry name" value="HisKA"/>
    <property type="match status" value="1"/>
</dbReference>
<dbReference type="AlphaFoldDB" id="A0A6I3SUV4"/>
<dbReference type="InterPro" id="IPR011006">
    <property type="entry name" value="CheY-like_superfamily"/>
</dbReference>
<evidence type="ECO:0000259" key="27">
    <source>
        <dbReference type="PROSITE" id="PS50894"/>
    </source>
</evidence>
<dbReference type="InterPro" id="IPR004358">
    <property type="entry name" value="Sig_transdc_His_kin-like_C"/>
</dbReference>
<feature type="modified residue" description="4-aspartylphosphate" evidence="21">
    <location>
        <position position="833"/>
    </location>
</feature>
<dbReference type="SUPFAM" id="SSF52172">
    <property type="entry name" value="CheY-like"/>
    <property type="match status" value="2"/>
</dbReference>
<comment type="function">
    <text evidence="16">Member of the two-component regulatory system BvgS/BvgA. Phosphorylates BvgA via a four-step phosphorelay in response to environmental signals.</text>
</comment>
<feature type="transmembrane region" description="Helical" evidence="23">
    <location>
        <begin position="287"/>
        <end position="307"/>
    </location>
</feature>
<evidence type="ECO:0000256" key="6">
    <source>
        <dbReference type="ARBA" id="ARBA00022679"/>
    </source>
</evidence>
<dbReference type="Gene3D" id="3.30.450.20">
    <property type="entry name" value="PAS domain"/>
    <property type="match status" value="1"/>
</dbReference>
<dbReference type="PANTHER" id="PTHR45339">
    <property type="entry name" value="HYBRID SIGNAL TRANSDUCTION HISTIDINE KINASE J"/>
    <property type="match status" value="1"/>
</dbReference>
<evidence type="ECO:0000256" key="5">
    <source>
        <dbReference type="ARBA" id="ARBA00022553"/>
    </source>
</evidence>
<evidence type="ECO:0000256" key="9">
    <source>
        <dbReference type="ARBA" id="ARBA00022741"/>
    </source>
</evidence>
<dbReference type="GO" id="GO:0000155">
    <property type="term" value="F:phosphorelay sensor kinase activity"/>
    <property type="evidence" value="ECO:0007669"/>
    <property type="project" value="InterPro"/>
</dbReference>
<evidence type="ECO:0000256" key="16">
    <source>
        <dbReference type="ARBA" id="ARBA00058004"/>
    </source>
</evidence>